<sequence>MTTTAIDTSTTDDDGTSATG</sequence>
<feature type="region of interest" description="Disordered" evidence="1">
    <location>
        <begin position="1"/>
        <end position="20"/>
    </location>
</feature>
<dbReference type="Proteomes" id="UP000634136">
    <property type="component" value="Unassembled WGS sequence"/>
</dbReference>
<comment type="caution">
    <text evidence="2">The sequence shown here is derived from an EMBL/GenBank/DDBJ whole genome shotgun (WGS) entry which is preliminary data.</text>
</comment>
<proteinExistence type="predicted"/>
<organism evidence="2 3">
    <name type="scientific">Senna tora</name>
    <dbReference type="NCBI Taxonomy" id="362788"/>
    <lineage>
        <taxon>Eukaryota</taxon>
        <taxon>Viridiplantae</taxon>
        <taxon>Streptophyta</taxon>
        <taxon>Embryophyta</taxon>
        <taxon>Tracheophyta</taxon>
        <taxon>Spermatophyta</taxon>
        <taxon>Magnoliopsida</taxon>
        <taxon>eudicotyledons</taxon>
        <taxon>Gunneridae</taxon>
        <taxon>Pentapetalae</taxon>
        <taxon>rosids</taxon>
        <taxon>fabids</taxon>
        <taxon>Fabales</taxon>
        <taxon>Fabaceae</taxon>
        <taxon>Caesalpinioideae</taxon>
        <taxon>Cassia clade</taxon>
        <taxon>Senna</taxon>
    </lineage>
</organism>
<gene>
    <name evidence="2" type="ORF">G2W53_040869</name>
</gene>
<keyword evidence="3" id="KW-1185">Reference proteome</keyword>
<accession>A0A834SDY8</accession>
<dbReference type="EMBL" id="JAAIUW010000013">
    <property type="protein sequence ID" value="KAF7801758.1"/>
    <property type="molecule type" value="Genomic_DNA"/>
</dbReference>
<evidence type="ECO:0000256" key="1">
    <source>
        <dbReference type="SAM" id="MobiDB-lite"/>
    </source>
</evidence>
<evidence type="ECO:0000313" key="2">
    <source>
        <dbReference type="EMBL" id="KAF7801758.1"/>
    </source>
</evidence>
<feature type="compositionally biased region" description="Acidic residues" evidence="1">
    <location>
        <begin position="10"/>
        <end position="20"/>
    </location>
</feature>
<protein>
    <submittedName>
        <fullName evidence="2">Uncharacterized protein</fullName>
    </submittedName>
</protein>
<reference evidence="2" key="1">
    <citation type="submission" date="2020-09" db="EMBL/GenBank/DDBJ databases">
        <title>Genome-Enabled Discovery of Anthraquinone Biosynthesis in Senna tora.</title>
        <authorList>
            <person name="Kang S.-H."/>
            <person name="Pandey R.P."/>
            <person name="Lee C.-M."/>
            <person name="Sim J.-S."/>
            <person name="Jeong J.-T."/>
            <person name="Choi B.-S."/>
            <person name="Jung M."/>
            <person name="Ginzburg D."/>
            <person name="Zhao K."/>
            <person name="Won S.Y."/>
            <person name="Oh T.-J."/>
            <person name="Yu Y."/>
            <person name="Kim N.-H."/>
            <person name="Lee O.R."/>
            <person name="Lee T.-H."/>
            <person name="Bashyal P."/>
            <person name="Kim T.-S."/>
            <person name="Lee W.-H."/>
            <person name="Kawkins C."/>
            <person name="Kim C.-K."/>
            <person name="Kim J.S."/>
            <person name="Ahn B.O."/>
            <person name="Rhee S.Y."/>
            <person name="Sohng J.K."/>
        </authorList>
    </citation>
    <scope>NUCLEOTIDE SEQUENCE</scope>
    <source>
        <tissue evidence="2">Leaf</tissue>
    </source>
</reference>
<name>A0A834SDY8_9FABA</name>
<evidence type="ECO:0000313" key="3">
    <source>
        <dbReference type="Proteomes" id="UP000634136"/>
    </source>
</evidence>
<dbReference type="AlphaFoldDB" id="A0A834SDY8"/>